<dbReference type="GO" id="GO:0016616">
    <property type="term" value="F:oxidoreductase activity, acting on the CH-OH group of donors, NAD or NADP as acceptor"/>
    <property type="evidence" value="ECO:0007669"/>
    <property type="project" value="UniProtKB-ARBA"/>
</dbReference>
<feature type="domain" description="NADP-dependent oxidoreductase" evidence="7">
    <location>
        <begin position="22"/>
        <end position="257"/>
    </location>
</feature>
<evidence type="ECO:0000256" key="1">
    <source>
        <dbReference type="ARBA" id="ARBA00007905"/>
    </source>
</evidence>
<protein>
    <submittedName>
        <fullName evidence="8">Aldo/keto reductase</fullName>
    </submittedName>
</protein>
<dbReference type="PIRSF" id="PIRSF000097">
    <property type="entry name" value="AKR"/>
    <property type="match status" value="1"/>
</dbReference>
<name>A0A1E7F3E0_9STRA</name>
<dbReference type="EMBL" id="KV784364">
    <property type="protein sequence ID" value="OEU12690.1"/>
    <property type="molecule type" value="Genomic_DNA"/>
</dbReference>
<dbReference type="PANTHER" id="PTHR43827:SF3">
    <property type="entry name" value="NADP-DEPENDENT OXIDOREDUCTASE DOMAIN-CONTAINING PROTEIN"/>
    <property type="match status" value="1"/>
</dbReference>
<evidence type="ECO:0000256" key="2">
    <source>
        <dbReference type="ARBA" id="ARBA00022857"/>
    </source>
</evidence>
<dbReference type="Gene3D" id="3.20.20.100">
    <property type="entry name" value="NADP-dependent oxidoreductase domain"/>
    <property type="match status" value="1"/>
</dbReference>
<dbReference type="KEGG" id="fcy:FRACYDRAFT_191352"/>
<gene>
    <name evidence="8" type="ORF">FRACYDRAFT_191352</name>
</gene>
<dbReference type="OrthoDB" id="416253at2759"/>
<evidence type="ECO:0000259" key="7">
    <source>
        <dbReference type="Pfam" id="PF00248"/>
    </source>
</evidence>
<feature type="active site" description="Proton donor" evidence="4">
    <location>
        <position position="55"/>
    </location>
</feature>
<dbReference type="SUPFAM" id="SSF51430">
    <property type="entry name" value="NAD(P)-linked oxidoreductase"/>
    <property type="match status" value="1"/>
</dbReference>
<keyword evidence="9" id="KW-1185">Reference proteome</keyword>
<evidence type="ECO:0000256" key="6">
    <source>
        <dbReference type="PIRSR" id="PIRSR000097-3"/>
    </source>
</evidence>
<dbReference type="InParanoid" id="A0A1E7F3E0"/>
<evidence type="ECO:0000256" key="3">
    <source>
        <dbReference type="ARBA" id="ARBA00023002"/>
    </source>
</evidence>
<evidence type="ECO:0000313" key="8">
    <source>
        <dbReference type="EMBL" id="OEU12690.1"/>
    </source>
</evidence>
<evidence type="ECO:0000313" key="9">
    <source>
        <dbReference type="Proteomes" id="UP000095751"/>
    </source>
</evidence>
<reference evidence="8 9" key="1">
    <citation type="submission" date="2016-09" db="EMBL/GenBank/DDBJ databases">
        <title>Extensive genetic diversity and differential bi-allelic expression allows diatom success in the polar Southern Ocean.</title>
        <authorList>
            <consortium name="DOE Joint Genome Institute"/>
            <person name="Mock T."/>
            <person name="Otillar R.P."/>
            <person name="Strauss J."/>
            <person name="Dupont C."/>
            <person name="Frickenhaus S."/>
            <person name="Maumus F."/>
            <person name="Mcmullan M."/>
            <person name="Sanges R."/>
            <person name="Schmutz J."/>
            <person name="Toseland A."/>
            <person name="Valas R."/>
            <person name="Veluchamy A."/>
            <person name="Ward B.J."/>
            <person name="Allen A."/>
            <person name="Barry K."/>
            <person name="Falciatore A."/>
            <person name="Ferrante M."/>
            <person name="Fortunato A.E."/>
            <person name="Gloeckner G."/>
            <person name="Gruber A."/>
            <person name="Hipkin R."/>
            <person name="Janech M."/>
            <person name="Kroth P."/>
            <person name="Leese F."/>
            <person name="Lindquist E."/>
            <person name="Lyon B.R."/>
            <person name="Martin J."/>
            <person name="Mayer C."/>
            <person name="Parker M."/>
            <person name="Quesneville H."/>
            <person name="Raymond J."/>
            <person name="Uhlig C."/>
            <person name="Valentin K.U."/>
            <person name="Worden A.Z."/>
            <person name="Armbrust E.V."/>
            <person name="Bowler C."/>
            <person name="Green B."/>
            <person name="Moulton V."/>
            <person name="Van Oosterhout C."/>
            <person name="Grigoriev I."/>
        </authorList>
    </citation>
    <scope>NUCLEOTIDE SEQUENCE [LARGE SCALE GENOMIC DNA]</scope>
    <source>
        <strain evidence="8 9">CCMP1102</strain>
    </source>
</reference>
<keyword evidence="2" id="KW-0521">NADP</keyword>
<evidence type="ECO:0000256" key="4">
    <source>
        <dbReference type="PIRSR" id="PIRSR000097-1"/>
    </source>
</evidence>
<keyword evidence="3" id="KW-0560">Oxidoreductase</keyword>
<dbReference type="CDD" id="cd19071">
    <property type="entry name" value="AKR_AKR1-5-like"/>
    <property type="match status" value="1"/>
</dbReference>
<dbReference type="PRINTS" id="PR00069">
    <property type="entry name" value="ALDKETRDTASE"/>
</dbReference>
<comment type="similarity">
    <text evidence="1">Belongs to the aldo/keto reductase family.</text>
</comment>
<dbReference type="InterPro" id="IPR018170">
    <property type="entry name" value="Aldo/ket_reductase_CS"/>
</dbReference>
<proteinExistence type="inferred from homology"/>
<sequence>MESVSVASTQNSVSSSLSIPSITLGTMKIGRRKGTEIVQKMITNGFHSLDTAPTYKNEDKIGEALNNISKSCVDIFIIAKVPKRACDSDQVQEEFENTLKNLNRTCVDLLLLHWPSDVIAQNTLKEVWDCMESFVKDGRCKALGVCNFNENALAKLLKCCTVPPVINQVERHPLLPQHSLVDFCARNNISIQAHTTLGQGREEILQNTRIMEIAKDINCTPAQVLVQWNLQHGVLVVTKCSQEVHAKEILSIIDTKKKDTILLSPKHMKALDGLGNGTRFIAPPFMYGNAIYCWGKRMPIMKS</sequence>
<dbReference type="PANTHER" id="PTHR43827">
    <property type="entry name" value="2,5-DIKETO-D-GLUCONIC ACID REDUCTASE"/>
    <property type="match status" value="1"/>
</dbReference>
<evidence type="ECO:0000256" key="5">
    <source>
        <dbReference type="PIRSR" id="PIRSR000097-2"/>
    </source>
</evidence>
<dbReference type="Proteomes" id="UP000095751">
    <property type="component" value="Unassembled WGS sequence"/>
</dbReference>
<dbReference type="PROSITE" id="PS00062">
    <property type="entry name" value="ALDOKETO_REDUCTASE_2"/>
    <property type="match status" value="1"/>
</dbReference>
<dbReference type="InterPro" id="IPR036812">
    <property type="entry name" value="NAD(P)_OxRdtase_dom_sf"/>
</dbReference>
<feature type="binding site" evidence="5">
    <location>
        <position position="113"/>
    </location>
    <ligand>
        <name>substrate</name>
    </ligand>
</feature>
<dbReference type="AlphaFoldDB" id="A0A1E7F3E0"/>
<dbReference type="InterPro" id="IPR023210">
    <property type="entry name" value="NADP_OxRdtase_dom"/>
</dbReference>
<dbReference type="Pfam" id="PF00248">
    <property type="entry name" value="Aldo_ket_red"/>
    <property type="match status" value="1"/>
</dbReference>
<accession>A0A1E7F3E0</accession>
<dbReference type="InterPro" id="IPR020471">
    <property type="entry name" value="AKR"/>
</dbReference>
<organism evidence="8 9">
    <name type="scientific">Fragilariopsis cylindrus CCMP1102</name>
    <dbReference type="NCBI Taxonomy" id="635003"/>
    <lineage>
        <taxon>Eukaryota</taxon>
        <taxon>Sar</taxon>
        <taxon>Stramenopiles</taxon>
        <taxon>Ochrophyta</taxon>
        <taxon>Bacillariophyta</taxon>
        <taxon>Bacillariophyceae</taxon>
        <taxon>Bacillariophycidae</taxon>
        <taxon>Bacillariales</taxon>
        <taxon>Bacillariaceae</taxon>
        <taxon>Fragilariopsis</taxon>
    </lineage>
</organism>
<feature type="site" description="Lowers pKa of active site Tyr" evidence="6">
    <location>
        <position position="80"/>
    </location>
</feature>